<dbReference type="NCBIfam" id="NF033141">
    <property type="entry name" value="blaZ_gen"/>
    <property type="match status" value="1"/>
</dbReference>
<dbReference type="PANTHER" id="PTHR35333">
    <property type="entry name" value="BETA-LACTAMASE"/>
    <property type="match status" value="1"/>
</dbReference>
<evidence type="ECO:0000256" key="3">
    <source>
        <dbReference type="ARBA" id="ARBA00022801"/>
    </source>
</evidence>
<feature type="chain" id="PRO_5042494843" description="Beta-lactamase" evidence="7">
    <location>
        <begin position="23"/>
        <end position="284"/>
    </location>
</feature>
<comment type="similarity">
    <text evidence="1 5">Belongs to the class-A beta-lactamase family.</text>
</comment>
<accession>A0AAI8DKR5</accession>
<dbReference type="InterPro" id="IPR012338">
    <property type="entry name" value="Beta-lactam/transpept-like"/>
</dbReference>
<gene>
    <name evidence="9" type="primary">bla</name>
    <name evidence="9" type="ORF">CEP64_12965</name>
</gene>
<dbReference type="PRINTS" id="PR00118">
    <property type="entry name" value="BLACTAMASEA"/>
</dbReference>
<keyword evidence="3 5" id="KW-0378">Hydrolase</keyword>
<dbReference type="InterPro" id="IPR045155">
    <property type="entry name" value="Beta-lactam_cat"/>
</dbReference>
<dbReference type="PROSITE" id="PS51257">
    <property type="entry name" value="PROKAR_LIPOPROTEIN"/>
    <property type="match status" value="1"/>
</dbReference>
<dbReference type="GO" id="GO:0030655">
    <property type="term" value="P:beta-lactam antibiotic catabolic process"/>
    <property type="evidence" value="ECO:0007669"/>
    <property type="project" value="InterPro"/>
</dbReference>
<feature type="domain" description="Beta-lactamase class A catalytic" evidence="8">
    <location>
        <begin position="39"/>
        <end position="256"/>
    </location>
</feature>
<dbReference type="InterPro" id="IPR023650">
    <property type="entry name" value="Beta-lactam_class-A_AS"/>
</dbReference>
<protein>
    <recommendedName>
        <fullName evidence="2 5">Beta-lactamase</fullName>
        <ecNumber evidence="2 5">3.5.2.6</ecNumber>
    </recommendedName>
</protein>
<feature type="compositionally biased region" description="Basic and acidic residues" evidence="6">
    <location>
        <begin position="146"/>
        <end position="158"/>
    </location>
</feature>
<dbReference type="GO" id="GO:0046677">
    <property type="term" value="P:response to antibiotic"/>
    <property type="evidence" value="ECO:0007669"/>
    <property type="project" value="UniProtKB-UniRule"/>
</dbReference>
<dbReference type="RefSeq" id="WP_088592660.1">
    <property type="nucleotide sequence ID" value="NZ_CP022046.2"/>
</dbReference>
<keyword evidence="7" id="KW-0732">Signal</keyword>
<dbReference type="Gene3D" id="3.40.710.10">
    <property type="entry name" value="DD-peptidase/beta-lactamase superfamily"/>
    <property type="match status" value="1"/>
</dbReference>
<keyword evidence="4 5" id="KW-0046">Antibiotic resistance</keyword>
<dbReference type="NCBIfam" id="NF033103">
    <property type="entry name" value="bla_class_A"/>
    <property type="match status" value="1"/>
</dbReference>
<feature type="signal peptide" evidence="7">
    <location>
        <begin position="1"/>
        <end position="22"/>
    </location>
</feature>
<feature type="compositionally biased region" description="Polar residues" evidence="6">
    <location>
        <begin position="161"/>
        <end position="175"/>
    </location>
</feature>
<evidence type="ECO:0000256" key="7">
    <source>
        <dbReference type="SAM" id="SignalP"/>
    </source>
</evidence>
<evidence type="ECO:0000256" key="4">
    <source>
        <dbReference type="ARBA" id="ARBA00023251"/>
    </source>
</evidence>
<evidence type="ECO:0000256" key="2">
    <source>
        <dbReference type="ARBA" id="ARBA00012865"/>
    </source>
</evidence>
<dbReference type="EC" id="3.5.2.6" evidence="2 5"/>
<proteinExistence type="inferred from homology"/>
<comment type="catalytic activity">
    <reaction evidence="5">
        <text>a beta-lactam + H2O = a substituted beta-amino acid</text>
        <dbReference type="Rhea" id="RHEA:20401"/>
        <dbReference type="ChEBI" id="CHEBI:15377"/>
        <dbReference type="ChEBI" id="CHEBI:35627"/>
        <dbReference type="ChEBI" id="CHEBI:140347"/>
        <dbReference type="EC" id="3.5.2.6"/>
    </reaction>
</comment>
<dbReference type="EMBL" id="CP022046">
    <property type="protein sequence ID" value="ASE35456.1"/>
    <property type="molecule type" value="Genomic_DNA"/>
</dbReference>
<dbReference type="PROSITE" id="PS00146">
    <property type="entry name" value="BETA_LACTAMASE_A"/>
    <property type="match status" value="1"/>
</dbReference>
<sequence length="284" mass="31783">MKKLILMIASILLLSACSTADATTQDLKKVEDKYDANIGVYALNTATDEEITFNEDKRFAYASTFKALSSAMLLEKTPHNKLNKKVHVSKEDIVPYSPVLEKFINKDISIKKLIEATMLYSDNTANNMIIEELGGYKEVNKRLKSLDDKTTKPSRMEPELNNYNPKSNRDTSTPQAFGKTLNKLIKDGRLSKENKAFLIDLMINNKSGDTLIKKGAPKNFKVADKSGQAITYASRNDVAFVYPKGESKPIVLVIFTNKEGKTDKPNDKVVSETAKVVLEKFNDK</sequence>
<evidence type="ECO:0000256" key="1">
    <source>
        <dbReference type="ARBA" id="ARBA00009009"/>
    </source>
</evidence>
<name>A0AAI8DKR5_MAMSC</name>
<dbReference type="InterPro" id="IPR058138">
    <property type="entry name" value="BlaZ"/>
</dbReference>
<dbReference type="Proteomes" id="UP000197058">
    <property type="component" value="Chromosome"/>
</dbReference>
<dbReference type="AlphaFoldDB" id="A0AAI8DKR5"/>
<organism evidence="9 10">
    <name type="scientific">Mammaliicoccus sciuri</name>
    <name type="common">Staphylococcus sciuri</name>
    <dbReference type="NCBI Taxonomy" id="1296"/>
    <lineage>
        <taxon>Bacteria</taxon>
        <taxon>Bacillati</taxon>
        <taxon>Bacillota</taxon>
        <taxon>Bacilli</taxon>
        <taxon>Bacillales</taxon>
        <taxon>Staphylococcaceae</taxon>
        <taxon>Mammaliicoccus</taxon>
    </lineage>
</organism>
<dbReference type="InterPro" id="IPR000871">
    <property type="entry name" value="Beta-lactam_class-A"/>
</dbReference>
<evidence type="ECO:0000256" key="5">
    <source>
        <dbReference type="RuleBase" id="RU361140"/>
    </source>
</evidence>
<dbReference type="SUPFAM" id="SSF56601">
    <property type="entry name" value="beta-lactamase/transpeptidase-like"/>
    <property type="match status" value="1"/>
</dbReference>
<evidence type="ECO:0000259" key="8">
    <source>
        <dbReference type="Pfam" id="PF13354"/>
    </source>
</evidence>
<evidence type="ECO:0000256" key="6">
    <source>
        <dbReference type="SAM" id="MobiDB-lite"/>
    </source>
</evidence>
<dbReference type="GO" id="GO:0008800">
    <property type="term" value="F:beta-lactamase activity"/>
    <property type="evidence" value="ECO:0007669"/>
    <property type="project" value="UniProtKB-UniRule"/>
</dbReference>
<reference evidence="10" key="1">
    <citation type="submission" date="2017-06" db="EMBL/GenBank/DDBJ databases">
        <title>FDA dAtabase for Regulatory Grade micrObial Sequences (FDA-ARGOS): Supporting development and validation of Infectious Disease Dx tests.</title>
        <authorList>
            <person name="Goldberg B."/>
            <person name="Campos J."/>
            <person name="Tallon L."/>
            <person name="Sadzewicz L."/>
            <person name="Sengamalay N."/>
            <person name="Ott S."/>
            <person name="Godinez A."/>
            <person name="Nagaraj S."/>
            <person name="Vavikolanu K."/>
            <person name="Nadendla S."/>
            <person name="George J."/>
            <person name="Geyer C."/>
            <person name="Sichtig H."/>
        </authorList>
    </citation>
    <scope>NUCLEOTIDE SEQUENCE [LARGE SCALE GENOMIC DNA]</scope>
    <source>
        <strain evidence="10">FDAARGOS_285</strain>
    </source>
</reference>
<dbReference type="Pfam" id="PF13354">
    <property type="entry name" value="Beta-lactamase2"/>
    <property type="match status" value="1"/>
</dbReference>
<evidence type="ECO:0000313" key="9">
    <source>
        <dbReference type="EMBL" id="ASE35456.1"/>
    </source>
</evidence>
<evidence type="ECO:0000313" key="10">
    <source>
        <dbReference type="Proteomes" id="UP000197058"/>
    </source>
</evidence>
<dbReference type="KEGG" id="sscu:CEP64_12965"/>
<feature type="region of interest" description="Disordered" evidence="6">
    <location>
        <begin position="146"/>
        <end position="175"/>
    </location>
</feature>
<dbReference type="PANTHER" id="PTHR35333:SF3">
    <property type="entry name" value="BETA-LACTAMASE-TYPE TRANSPEPTIDASE FOLD CONTAINING PROTEIN"/>
    <property type="match status" value="1"/>
</dbReference>